<dbReference type="SMART" id="SM01191">
    <property type="entry name" value="ENT"/>
    <property type="match status" value="1"/>
</dbReference>
<dbReference type="PROSITE" id="PS51138">
    <property type="entry name" value="ENT"/>
    <property type="match status" value="1"/>
</dbReference>
<feature type="region of interest" description="Disordered" evidence="3">
    <location>
        <begin position="365"/>
        <end position="397"/>
    </location>
</feature>
<evidence type="ECO:0000256" key="1">
    <source>
        <dbReference type="ARBA" id="ARBA00004123"/>
    </source>
</evidence>
<feature type="compositionally biased region" description="Low complexity" evidence="3">
    <location>
        <begin position="644"/>
        <end position="688"/>
    </location>
</feature>
<keyword evidence="2" id="KW-0539">Nucleus</keyword>
<dbReference type="Proteomes" id="UP000007879">
    <property type="component" value="Unassembled WGS sequence"/>
</dbReference>
<name>A0A1X7U2C1_AMPQE</name>
<feature type="compositionally biased region" description="Low complexity" evidence="3">
    <location>
        <begin position="417"/>
        <end position="431"/>
    </location>
</feature>
<sequence>MSVPEARRVLRRIELEAYASIVSAFRAEGPLTHEKKAALTKLCQLLSISSDRHHAEVRRAICDDQLCYIADCVTGNESKRSWLPEGRRTGGRGNPRLVARHVLSSSLQGQALAAVTASTVKSSLKTEGGGVDESEKKLPPQVQSAIRMITSQHQSSASNTRTQKPSPLPPPPPPPPVSLKSTGSQTDALPSIKPDTTTPHTTPVQSVSIGIQVDLISVDKVDVGTQYEPMEDVMEIKEEEDKQQPDINEANEPSSQLILEQTNKALAGNDVSDHTDKPVDSEMIESVQKSLVEISEPESMQDESLLVVDSEIKEIKVEQAPVSSIKVNESKSSSVQSQESDINDTVSVVESDIIVKPDLLVKNESDTSNVQSAPDHSLKEAPPVTREEEKSASIEATITPITSSLSINTTASKISSSISTSSTATVIPSPSIKRRPLKRPISSLGHSSPDDIHPPSAKALHIDTTLTTSSTPPSITAPPTTLSTSSTVSISAVSNTIAPTTTPPTTAITASSISTTSSTTSTQAPVVPTSSSTVPASTSEAVVHSPLSDTDDTFSIVSIPVSSITKLPTPKKNPTVVIHSVAPTISDSTNVNTTATTVGSMLYSTAVAALISPSPLSPISPSPFSPSPISSCPLSPSPVPESPPKTFSKSNPPSPSKSSSSQQTNPIIPPVTSQDTTTVNTESTTHSFTATTSTATNITCTGDIDIVAAPSVSIETTCKSLEPAPSSIETVQGLQSESLETAVSILNKEGNEEIKEEIESVHVKEEEVFESIEEEEDEKMETEDGTTGNIFDFTSIPNSKGILPLKPELFQTVSSLSSPHRESSALILSSANPNTITSVPSIEELSSSISSPGGDNLFFPDSAGPHFPPSHSSTPTSPFPSTVIPDENVLLEAVTNELGVDSIDPSLLNMSDLLSLLQPDSDPLDQLALTTEEASSDMIVLQQSDGMNVVQNLDLNINEEELLEGLPQELRDSVQAMLEDQ</sequence>
<gene>
    <name evidence="5" type="primary">105314026</name>
</gene>
<dbReference type="eggNOG" id="KOG4675">
    <property type="taxonomic scope" value="Eukaryota"/>
</dbReference>
<dbReference type="SUPFAM" id="SSF158639">
    <property type="entry name" value="ENT-like"/>
    <property type="match status" value="1"/>
</dbReference>
<accession>A0A1X7U2C1</accession>
<evidence type="ECO:0000256" key="3">
    <source>
        <dbReference type="SAM" id="MobiDB-lite"/>
    </source>
</evidence>
<dbReference type="Pfam" id="PF03735">
    <property type="entry name" value="ENT"/>
    <property type="match status" value="1"/>
</dbReference>
<feature type="compositionally biased region" description="Low complexity" evidence="3">
    <location>
        <begin position="322"/>
        <end position="340"/>
    </location>
</feature>
<comment type="subcellular location">
    <subcellularLocation>
        <location evidence="1">Nucleus</location>
    </subcellularLocation>
</comment>
<organism evidence="5">
    <name type="scientific">Amphimedon queenslandica</name>
    <name type="common">Sponge</name>
    <dbReference type="NCBI Taxonomy" id="400682"/>
    <lineage>
        <taxon>Eukaryota</taxon>
        <taxon>Metazoa</taxon>
        <taxon>Porifera</taxon>
        <taxon>Demospongiae</taxon>
        <taxon>Heteroscleromorpha</taxon>
        <taxon>Haplosclerida</taxon>
        <taxon>Niphatidae</taxon>
        <taxon>Amphimedon</taxon>
    </lineage>
</organism>
<dbReference type="InterPro" id="IPR033482">
    <property type="entry name" value="EMSY"/>
</dbReference>
<proteinExistence type="predicted"/>
<dbReference type="AlphaFoldDB" id="A0A1X7U2C1"/>
<feature type="region of interest" description="Disordered" evidence="3">
    <location>
        <begin position="417"/>
        <end position="457"/>
    </location>
</feature>
<dbReference type="EnsemblMetazoa" id="Aqu2.1.21808_001">
    <property type="protein sequence ID" value="Aqu2.1.21808_001"/>
    <property type="gene ID" value="Aqu2.1.21808"/>
</dbReference>
<dbReference type="EnsemblMetazoa" id="XM_020000923.1">
    <property type="protein sequence ID" value="XP_019856482.1"/>
    <property type="gene ID" value="LOC105314026"/>
</dbReference>
<dbReference type="GO" id="GO:0006355">
    <property type="term" value="P:regulation of DNA-templated transcription"/>
    <property type="evidence" value="ECO:0007669"/>
    <property type="project" value="InterPro"/>
</dbReference>
<dbReference type="Gene3D" id="1.10.1240.40">
    <property type="entry name" value="ENT domain"/>
    <property type="match status" value="1"/>
</dbReference>
<protein>
    <recommendedName>
        <fullName evidence="4">ENT domain-containing protein</fullName>
    </recommendedName>
</protein>
<feature type="compositionally biased region" description="Polar residues" evidence="3">
    <location>
        <begin position="151"/>
        <end position="164"/>
    </location>
</feature>
<evidence type="ECO:0000313" key="5">
    <source>
        <dbReference type="EnsemblMetazoa" id="Aqu2.1.21808_001"/>
    </source>
</evidence>
<feature type="region of interest" description="Disordered" evidence="3">
    <location>
        <begin position="151"/>
        <end position="205"/>
    </location>
</feature>
<dbReference type="PANTHER" id="PTHR16500">
    <property type="entry name" value="BRCA2-INTERACTING TRANSCRIPTIONAL REPRESSOR EMSY"/>
    <property type="match status" value="1"/>
</dbReference>
<feature type="compositionally biased region" description="Polar residues" evidence="3">
    <location>
        <begin position="179"/>
        <end position="205"/>
    </location>
</feature>
<evidence type="ECO:0000259" key="4">
    <source>
        <dbReference type="PROSITE" id="PS51138"/>
    </source>
</evidence>
<keyword evidence="6" id="KW-1185">Reference proteome</keyword>
<feature type="region of interest" description="Disordered" evidence="3">
    <location>
        <begin position="321"/>
        <end position="343"/>
    </location>
</feature>
<evidence type="ECO:0000313" key="6">
    <source>
        <dbReference type="Proteomes" id="UP000007879"/>
    </source>
</evidence>
<feature type="region of interest" description="Disordered" evidence="3">
    <location>
        <begin position="466"/>
        <end position="485"/>
    </location>
</feature>
<feature type="region of interest" description="Disordered" evidence="3">
    <location>
        <begin position="619"/>
        <end position="688"/>
    </location>
</feature>
<dbReference type="KEGG" id="aqu:105314026"/>
<dbReference type="PANTHER" id="PTHR16500:SF3">
    <property type="entry name" value="BRCA2-INTERACTING TRANSCRIPTIONAL REPRESSOR EMSY"/>
    <property type="match status" value="1"/>
</dbReference>
<evidence type="ECO:0000256" key="2">
    <source>
        <dbReference type="ARBA" id="ARBA00023242"/>
    </source>
</evidence>
<reference evidence="5" key="2">
    <citation type="submission" date="2017-05" db="UniProtKB">
        <authorList>
            <consortium name="EnsemblMetazoa"/>
        </authorList>
    </citation>
    <scope>IDENTIFICATION</scope>
</reference>
<dbReference type="InterPro" id="IPR005491">
    <property type="entry name" value="ENT_dom"/>
</dbReference>
<dbReference type="OrthoDB" id="10035579at2759"/>
<feature type="region of interest" description="Disordered" evidence="3">
    <location>
        <begin position="498"/>
        <end position="534"/>
    </location>
</feature>
<reference evidence="6" key="1">
    <citation type="journal article" date="2010" name="Nature">
        <title>The Amphimedon queenslandica genome and the evolution of animal complexity.</title>
        <authorList>
            <person name="Srivastava M."/>
            <person name="Simakov O."/>
            <person name="Chapman J."/>
            <person name="Fahey B."/>
            <person name="Gauthier M.E."/>
            <person name="Mitros T."/>
            <person name="Richards G.S."/>
            <person name="Conaco C."/>
            <person name="Dacre M."/>
            <person name="Hellsten U."/>
            <person name="Larroux C."/>
            <person name="Putnam N.H."/>
            <person name="Stanke M."/>
            <person name="Adamska M."/>
            <person name="Darling A."/>
            <person name="Degnan S.M."/>
            <person name="Oakley T.H."/>
            <person name="Plachetzki D.C."/>
            <person name="Zhai Y."/>
            <person name="Adamski M."/>
            <person name="Calcino A."/>
            <person name="Cummins S.F."/>
            <person name="Goodstein D.M."/>
            <person name="Harris C."/>
            <person name="Jackson D.J."/>
            <person name="Leys S.P."/>
            <person name="Shu S."/>
            <person name="Woodcroft B.J."/>
            <person name="Vervoort M."/>
            <person name="Kosik K.S."/>
            <person name="Manning G."/>
            <person name="Degnan B.M."/>
            <person name="Rokhsar D.S."/>
        </authorList>
    </citation>
    <scope>NUCLEOTIDE SEQUENCE [LARGE SCALE GENOMIC DNA]</scope>
</reference>
<dbReference type="InterPro" id="IPR036142">
    <property type="entry name" value="ENT_dom-like_sf"/>
</dbReference>
<feature type="domain" description="ENT" evidence="4">
    <location>
        <begin position="6"/>
        <end position="90"/>
    </location>
</feature>
<dbReference type="InParanoid" id="A0A1X7U2C1"/>
<feature type="compositionally biased region" description="Pro residues" evidence="3">
    <location>
        <begin position="166"/>
        <end position="177"/>
    </location>
</feature>
<dbReference type="GO" id="GO:0005654">
    <property type="term" value="C:nucleoplasm"/>
    <property type="evidence" value="ECO:0007669"/>
    <property type="project" value="TreeGrafter"/>
</dbReference>
<dbReference type="STRING" id="400682.A0A1X7U2C1"/>